<feature type="region of interest" description="Disordered" evidence="1">
    <location>
        <begin position="1"/>
        <end position="137"/>
    </location>
</feature>
<accession>A0A1T0CWS4</accession>
<protein>
    <submittedName>
        <fullName evidence="2">Uncharacterized protein</fullName>
    </submittedName>
</protein>
<dbReference type="Proteomes" id="UP000190683">
    <property type="component" value="Unassembled WGS sequence"/>
</dbReference>
<feature type="compositionally biased region" description="Polar residues" evidence="1">
    <location>
        <begin position="94"/>
        <end position="111"/>
    </location>
</feature>
<dbReference type="STRING" id="573983.B0681_02765"/>
<dbReference type="AlphaFoldDB" id="A0A1T0CWS4"/>
<proteinExistence type="predicted"/>
<dbReference type="RefSeq" id="WP_211271490.1">
    <property type="nucleotide sequence ID" value="NZ_MUYV01000001.1"/>
</dbReference>
<evidence type="ECO:0000256" key="1">
    <source>
        <dbReference type="SAM" id="MobiDB-lite"/>
    </source>
</evidence>
<dbReference type="EMBL" id="MUYV01000001">
    <property type="protein sequence ID" value="OOS26797.1"/>
    <property type="molecule type" value="Genomic_DNA"/>
</dbReference>
<gene>
    <name evidence="2" type="ORF">B0681_02765</name>
</gene>
<feature type="compositionally biased region" description="Polar residues" evidence="1">
    <location>
        <begin position="37"/>
        <end position="55"/>
    </location>
</feature>
<reference evidence="2 3" key="1">
    <citation type="submission" date="2017-02" db="EMBL/GenBank/DDBJ databases">
        <title>Draft genome sequence of Moraxella porci CCUG 54912T type strain.</title>
        <authorList>
            <person name="Salva-Serra F."/>
            <person name="Engstrom-Jakobsson H."/>
            <person name="Thorell K."/>
            <person name="Jaen-Luchoro D."/>
            <person name="Gonzales-Siles L."/>
            <person name="Karlsson R."/>
            <person name="Yazdan S."/>
            <person name="Boulund F."/>
            <person name="Johnning A."/>
            <person name="Engstrand L."/>
            <person name="Kristiansson E."/>
            <person name="Moore E."/>
        </authorList>
    </citation>
    <scope>NUCLEOTIDE SEQUENCE [LARGE SCALE GENOMIC DNA]</scope>
    <source>
        <strain evidence="2 3">CCUG 54912</strain>
    </source>
</reference>
<comment type="caution">
    <text evidence="2">The sequence shown here is derived from an EMBL/GenBank/DDBJ whole genome shotgun (WGS) entry which is preliminary data.</text>
</comment>
<dbReference type="InterPro" id="IPR011049">
    <property type="entry name" value="Serralysin-like_metalloprot_C"/>
</dbReference>
<keyword evidence="3" id="KW-1185">Reference proteome</keyword>
<sequence length="490" mass="50408">PSDTDTAKDVTPPTAPDVVANDDGSVTVTPSADPDVTKTTVTYTDENGDSHTVTFTKDDSGNWVDDNPNDSITVDPKTGVITIPEDAVKDGSDVTATNTDSSDNTGPSDTDTVAPAAPSVSINDGNDGKINQGDLRSTGDATATITIPSNAKNGDTLVVTINGVQQTYTIDDNNRTNGIVVSFTPLPNGQNNIVTAVIQSGGLSSDTASDSSVTELSNPGLSITVTNIVGVNLNLSTGIKTSEYGTHIGSVDLSTDESLAPRFSEADDTLTVTKNMSGNLNFVDMGAGDNVLNVGGYVSDTTQINFGNGADEVNIAGYVGGSSVINLGDGNDTISIEGALQGSARINAGAGNDSITIGQHAVTATGSIDGGAGYDVLTFTQDFTTSTNVGNLQKISGVEEIALAGNNQVLLGVTYDNLIYNSKSLYISGDSNDKVHLGNQTGNLNDYVNGQVTTWSATGTVTKDGNVYTEYTLGADTSYKVYIDSDITIL</sequence>
<dbReference type="SUPFAM" id="SSF51120">
    <property type="entry name" value="beta-Roll"/>
    <property type="match status" value="1"/>
</dbReference>
<evidence type="ECO:0000313" key="3">
    <source>
        <dbReference type="Proteomes" id="UP000190683"/>
    </source>
</evidence>
<evidence type="ECO:0000313" key="2">
    <source>
        <dbReference type="EMBL" id="OOS26797.1"/>
    </source>
</evidence>
<feature type="non-terminal residue" evidence="2">
    <location>
        <position position="1"/>
    </location>
</feature>
<name>A0A1T0CWS4_9GAMM</name>
<dbReference type="Gene3D" id="2.160.20.160">
    <property type="match status" value="1"/>
</dbReference>
<organism evidence="2 3">
    <name type="scientific">Moraxella porci DSM 25326</name>
    <dbReference type="NCBI Taxonomy" id="573983"/>
    <lineage>
        <taxon>Bacteria</taxon>
        <taxon>Pseudomonadati</taxon>
        <taxon>Pseudomonadota</taxon>
        <taxon>Gammaproteobacteria</taxon>
        <taxon>Moraxellales</taxon>
        <taxon>Moraxellaceae</taxon>
        <taxon>Moraxella</taxon>
    </lineage>
</organism>